<dbReference type="AlphaFoldDB" id="X0Z7F3"/>
<evidence type="ECO:0000259" key="1">
    <source>
        <dbReference type="Pfam" id="PF03807"/>
    </source>
</evidence>
<comment type="caution">
    <text evidence="2">The sequence shown here is derived from an EMBL/GenBank/DDBJ whole genome shotgun (WGS) entry which is preliminary data.</text>
</comment>
<feature type="domain" description="Pyrroline-5-carboxylate reductase catalytic N-terminal" evidence="1">
    <location>
        <begin position="9"/>
        <end position="101"/>
    </location>
</feature>
<proteinExistence type="predicted"/>
<protein>
    <recommendedName>
        <fullName evidence="1">Pyrroline-5-carboxylate reductase catalytic N-terminal domain-containing protein</fullName>
    </recommendedName>
</protein>
<dbReference type="SUPFAM" id="SSF51735">
    <property type="entry name" value="NAD(P)-binding Rossmann-fold domains"/>
    <property type="match status" value="1"/>
</dbReference>
<dbReference type="Pfam" id="PF03807">
    <property type="entry name" value="F420_oxidored"/>
    <property type="match status" value="1"/>
</dbReference>
<name>X0Z7F3_9ZZZZ</name>
<dbReference type="EMBL" id="BARS01057991">
    <property type="protein sequence ID" value="GAG44476.1"/>
    <property type="molecule type" value="Genomic_DNA"/>
</dbReference>
<reference evidence="2" key="1">
    <citation type="journal article" date="2014" name="Front. Microbiol.">
        <title>High frequency of phylogenetically diverse reductive dehalogenase-homologous genes in deep subseafloor sedimentary metagenomes.</title>
        <authorList>
            <person name="Kawai M."/>
            <person name="Futagami T."/>
            <person name="Toyoda A."/>
            <person name="Takaki Y."/>
            <person name="Nishi S."/>
            <person name="Hori S."/>
            <person name="Arai W."/>
            <person name="Tsubouchi T."/>
            <person name="Morono Y."/>
            <person name="Uchiyama I."/>
            <person name="Ito T."/>
            <person name="Fujiyama A."/>
            <person name="Inagaki F."/>
            <person name="Takami H."/>
        </authorList>
    </citation>
    <scope>NUCLEOTIDE SEQUENCE</scope>
    <source>
        <strain evidence="2">Expedition CK06-06</strain>
    </source>
</reference>
<organism evidence="2">
    <name type="scientific">marine sediment metagenome</name>
    <dbReference type="NCBI Taxonomy" id="412755"/>
    <lineage>
        <taxon>unclassified sequences</taxon>
        <taxon>metagenomes</taxon>
        <taxon>ecological metagenomes</taxon>
    </lineage>
</organism>
<evidence type="ECO:0000313" key="2">
    <source>
        <dbReference type="EMBL" id="GAG44476.1"/>
    </source>
</evidence>
<sequence length="101" mass="10385">MASPDPDAIAILGGTGDQGLGLALRFAKAGRPVVIGSRVEERAVVAAEQIRKTVPDAVVSGFENSLATPRAPIVILSVPFEHMAGTLKSIRSALSPGQIVV</sequence>
<accession>X0Z7F3</accession>
<gene>
    <name evidence="2" type="ORF">S01H1_84786</name>
</gene>
<dbReference type="InterPro" id="IPR028939">
    <property type="entry name" value="P5C_Rdtase_cat_N"/>
</dbReference>
<dbReference type="Gene3D" id="3.40.50.720">
    <property type="entry name" value="NAD(P)-binding Rossmann-like Domain"/>
    <property type="match status" value="1"/>
</dbReference>
<feature type="non-terminal residue" evidence="2">
    <location>
        <position position="101"/>
    </location>
</feature>
<dbReference type="InterPro" id="IPR036291">
    <property type="entry name" value="NAD(P)-bd_dom_sf"/>
</dbReference>